<dbReference type="InterPro" id="IPR003660">
    <property type="entry name" value="HAMP_dom"/>
</dbReference>
<dbReference type="InterPro" id="IPR035919">
    <property type="entry name" value="EAL_sf"/>
</dbReference>
<keyword evidence="6" id="KW-1185">Reference proteome</keyword>
<feature type="domain" description="EAL" evidence="2">
    <location>
        <begin position="544"/>
        <end position="798"/>
    </location>
</feature>
<dbReference type="Gene3D" id="6.10.340.10">
    <property type="match status" value="1"/>
</dbReference>
<dbReference type="Gene3D" id="3.30.450.20">
    <property type="entry name" value="PAS domain"/>
    <property type="match status" value="1"/>
</dbReference>
<dbReference type="Pfam" id="PF00563">
    <property type="entry name" value="EAL"/>
    <property type="match status" value="1"/>
</dbReference>
<evidence type="ECO:0008006" key="7">
    <source>
        <dbReference type="Google" id="ProtNLM"/>
    </source>
</evidence>
<feature type="domain" description="HAMP" evidence="3">
    <location>
        <begin position="316"/>
        <end position="368"/>
    </location>
</feature>
<dbReference type="CDD" id="cd01949">
    <property type="entry name" value="GGDEF"/>
    <property type="match status" value="1"/>
</dbReference>
<dbReference type="CDD" id="cd18773">
    <property type="entry name" value="PDC1_HK_sensor"/>
    <property type="match status" value="1"/>
</dbReference>
<dbReference type="Proteomes" id="UP000095255">
    <property type="component" value="Unassembled WGS sequence"/>
</dbReference>
<sequence length="801" mass="92011">MGDKKRPWDFITTKIKYKMMLSALVGLFVISFSTIWVTKFASEQFFYPMVEKNYSLKLGAQAELLDSFIAERLHDIDSYINQVSWNLESFTHGEELSDDWHEQFHLESSLTTYVENQAGVYEQLFVIMPDMRMISSLGMKDLKATEKQYTMAAQLNRARILSSNISNLTQEPISVIAAPIRFKNEVIGVIGGTIHLKHINQLFLKETEKDNIYAVNMLGQYVVHSDFEQLLQNMDEHLAQEDFVEDNGWIIREGLHGGDSTHIFYSRIEENPNWVLISEIPSSILFAEVNTFFSILLYLILAGIIIGLLTTYWASASFSHPIVRMRQVFEKAAAGDLFVRAEEDRSDELGQAAKSFNVMIDRLRNMTFYDPLTELPNLKYFSYYLNSEKSVNKRHIAPFGVILLSINSFKTINETHGFEVGDKLLIEVAKRLERMAIHADSIEFAARFGGDEFILLLKNVPDLRQMEEELTLLLRVLNRPYDISEDSLMLRFILGTVYYPAGFDTDVPSIISTISVARTQAKLSKKSYIIITNEDNNVKEIHQRFLLTNDLAKAIENNELEIYYQPIYDLQDEKTTGLEALLRWHHPQNGMISPTVFIPLAVEAGMIDSIGQWVLKHASIQLLEWHKIGFEGLTMSVNISPEHFAQNSFPFQVKRILDEVQLNPKYLQIEITEEVALYNLEDQEEKLKTLNNWGIRISVDDFGTGYSSFRYLAQLSINQVKIDKSFISNLPNRQKDAAIVKTIVSMSQALEMDCVAEGVETEEQRDFLRSLHCRKMQGYLLTYPLPATEMKTWLEKQKSLA</sequence>
<dbReference type="GO" id="GO:0071111">
    <property type="term" value="F:cyclic-guanylate-specific phosphodiesterase activity"/>
    <property type="evidence" value="ECO:0007669"/>
    <property type="project" value="InterPro"/>
</dbReference>
<gene>
    <name evidence="5" type="ORF">BHU72_06745</name>
</gene>
<dbReference type="InterPro" id="IPR050706">
    <property type="entry name" value="Cyclic-di-GMP_PDE-like"/>
</dbReference>
<evidence type="ECO:0000256" key="1">
    <source>
        <dbReference type="SAM" id="Phobius"/>
    </source>
</evidence>
<dbReference type="PROSITE" id="PS50887">
    <property type="entry name" value="GGDEF"/>
    <property type="match status" value="1"/>
</dbReference>
<dbReference type="CDD" id="cd06225">
    <property type="entry name" value="HAMP"/>
    <property type="match status" value="1"/>
</dbReference>
<dbReference type="SUPFAM" id="SSF55073">
    <property type="entry name" value="Nucleotide cyclase"/>
    <property type="match status" value="1"/>
</dbReference>
<keyword evidence="1" id="KW-1133">Transmembrane helix</keyword>
<proteinExistence type="predicted"/>
<dbReference type="STRING" id="1390249.BHU72_06745"/>
<evidence type="ECO:0000259" key="2">
    <source>
        <dbReference type="PROSITE" id="PS50883"/>
    </source>
</evidence>
<dbReference type="RefSeq" id="WP_069702621.1">
    <property type="nucleotide sequence ID" value="NZ_MJAT01000035.1"/>
</dbReference>
<name>A0A1E5L467_9FIRM</name>
<dbReference type="PROSITE" id="PS50885">
    <property type="entry name" value="HAMP"/>
    <property type="match status" value="1"/>
</dbReference>
<dbReference type="FunFam" id="3.20.20.450:FF:000001">
    <property type="entry name" value="Cyclic di-GMP phosphodiesterase yahA"/>
    <property type="match status" value="1"/>
</dbReference>
<dbReference type="Gene3D" id="3.20.20.450">
    <property type="entry name" value="EAL domain"/>
    <property type="match status" value="1"/>
</dbReference>
<dbReference type="SMART" id="SM00052">
    <property type="entry name" value="EAL"/>
    <property type="match status" value="1"/>
</dbReference>
<evidence type="ECO:0000313" key="5">
    <source>
        <dbReference type="EMBL" id="OEH84886.1"/>
    </source>
</evidence>
<keyword evidence="1" id="KW-0472">Membrane</keyword>
<dbReference type="PANTHER" id="PTHR33121:SF70">
    <property type="entry name" value="SIGNALING PROTEIN YKOW"/>
    <property type="match status" value="1"/>
</dbReference>
<dbReference type="InterPro" id="IPR043128">
    <property type="entry name" value="Rev_trsase/Diguanyl_cyclase"/>
</dbReference>
<dbReference type="Pfam" id="PF00672">
    <property type="entry name" value="HAMP"/>
    <property type="match status" value="1"/>
</dbReference>
<organism evidence="5 6">
    <name type="scientific">Desulfuribacillus stibiiarsenatis</name>
    <dbReference type="NCBI Taxonomy" id="1390249"/>
    <lineage>
        <taxon>Bacteria</taxon>
        <taxon>Bacillati</taxon>
        <taxon>Bacillota</taxon>
        <taxon>Desulfuribacillia</taxon>
        <taxon>Desulfuribacillales</taxon>
        <taxon>Desulfuribacillaceae</taxon>
        <taxon>Desulfuribacillus</taxon>
    </lineage>
</organism>
<accession>A0A1E5L467</accession>
<dbReference type="CDD" id="cd01948">
    <property type="entry name" value="EAL"/>
    <property type="match status" value="1"/>
</dbReference>
<dbReference type="SUPFAM" id="SSF158472">
    <property type="entry name" value="HAMP domain-like"/>
    <property type="match status" value="1"/>
</dbReference>
<dbReference type="PROSITE" id="PS50883">
    <property type="entry name" value="EAL"/>
    <property type="match status" value="1"/>
</dbReference>
<dbReference type="SMART" id="SM00267">
    <property type="entry name" value="GGDEF"/>
    <property type="match status" value="1"/>
</dbReference>
<dbReference type="InterPro" id="IPR001633">
    <property type="entry name" value="EAL_dom"/>
</dbReference>
<dbReference type="PANTHER" id="PTHR33121">
    <property type="entry name" value="CYCLIC DI-GMP PHOSPHODIESTERASE PDEF"/>
    <property type="match status" value="1"/>
</dbReference>
<feature type="domain" description="GGDEF" evidence="4">
    <location>
        <begin position="397"/>
        <end position="534"/>
    </location>
</feature>
<comment type="caution">
    <text evidence="5">The sequence shown here is derived from an EMBL/GenBank/DDBJ whole genome shotgun (WGS) entry which is preliminary data.</text>
</comment>
<evidence type="ECO:0000259" key="4">
    <source>
        <dbReference type="PROSITE" id="PS50887"/>
    </source>
</evidence>
<evidence type="ECO:0000313" key="6">
    <source>
        <dbReference type="Proteomes" id="UP000095255"/>
    </source>
</evidence>
<feature type="transmembrane region" description="Helical" evidence="1">
    <location>
        <begin position="292"/>
        <end position="315"/>
    </location>
</feature>
<dbReference type="GO" id="GO:0016020">
    <property type="term" value="C:membrane"/>
    <property type="evidence" value="ECO:0007669"/>
    <property type="project" value="InterPro"/>
</dbReference>
<reference evidence="5 6" key="1">
    <citation type="submission" date="2016-09" db="EMBL/GenBank/DDBJ databases">
        <title>Desulfuribacillus arsenicus sp. nov., an obligately anaerobic, dissimilatory arsenic- and antimonate-reducing bacterium isolated from anoxic sediments.</title>
        <authorList>
            <person name="Abin C.A."/>
            <person name="Hollibaugh J.T."/>
        </authorList>
    </citation>
    <scope>NUCLEOTIDE SEQUENCE [LARGE SCALE GENOMIC DNA]</scope>
    <source>
        <strain evidence="5 6">MLFW-2</strain>
    </source>
</reference>
<dbReference type="SUPFAM" id="SSF141868">
    <property type="entry name" value="EAL domain-like"/>
    <property type="match status" value="1"/>
</dbReference>
<dbReference type="GO" id="GO:0007165">
    <property type="term" value="P:signal transduction"/>
    <property type="evidence" value="ECO:0007669"/>
    <property type="project" value="InterPro"/>
</dbReference>
<keyword evidence="1" id="KW-0812">Transmembrane</keyword>
<dbReference type="InterPro" id="IPR029787">
    <property type="entry name" value="Nucleotide_cyclase"/>
</dbReference>
<protein>
    <recommendedName>
        <fullName evidence="7">Diguanylate cyclase</fullName>
    </recommendedName>
</protein>
<dbReference type="Pfam" id="PF00990">
    <property type="entry name" value="GGDEF"/>
    <property type="match status" value="1"/>
</dbReference>
<dbReference type="NCBIfam" id="TIGR00254">
    <property type="entry name" value="GGDEF"/>
    <property type="match status" value="1"/>
</dbReference>
<dbReference type="SMART" id="SM00304">
    <property type="entry name" value="HAMP"/>
    <property type="match status" value="1"/>
</dbReference>
<feature type="transmembrane region" description="Helical" evidence="1">
    <location>
        <begin position="21"/>
        <end position="38"/>
    </location>
</feature>
<dbReference type="InterPro" id="IPR000160">
    <property type="entry name" value="GGDEF_dom"/>
</dbReference>
<dbReference type="Gene3D" id="3.30.70.270">
    <property type="match status" value="1"/>
</dbReference>
<evidence type="ECO:0000259" key="3">
    <source>
        <dbReference type="PROSITE" id="PS50885"/>
    </source>
</evidence>
<dbReference type="EMBL" id="MJAT01000035">
    <property type="protein sequence ID" value="OEH84886.1"/>
    <property type="molecule type" value="Genomic_DNA"/>
</dbReference>
<dbReference type="OrthoDB" id="9759607at2"/>
<dbReference type="AlphaFoldDB" id="A0A1E5L467"/>